<evidence type="ECO:0000313" key="1">
    <source>
        <dbReference type="EMBL" id="MFB9760920.1"/>
    </source>
</evidence>
<dbReference type="RefSeq" id="WP_379951195.1">
    <property type="nucleotide sequence ID" value="NZ_JBHMAF010000180.1"/>
</dbReference>
<organism evidence="1 2">
    <name type="scientific">Ectobacillus funiculus</name>
    <dbReference type="NCBI Taxonomy" id="137993"/>
    <lineage>
        <taxon>Bacteria</taxon>
        <taxon>Bacillati</taxon>
        <taxon>Bacillota</taxon>
        <taxon>Bacilli</taxon>
        <taxon>Bacillales</taxon>
        <taxon>Bacillaceae</taxon>
        <taxon>Ectobacillus</taxon>
    </lineage>
</organism>
<accession>A0ABV5WJW6</accession>
<gene>
    <name evidence="1" type="ORF">ACFFMS_21845</name>
</gene>
<name>A0ABV5WJW6_9BACI</name>
<keyword evidence="2" id="KW-1185">Reference proteome</keyword>
<evidence type="ECO:0000313" key="2">
    <source>
        <dbReference type="Proteomes" id="UP001589609"/>
    </source>
</evidence>
<comment type="caution">
    <text evidence="1">The sequence shown here is derived from an EMBL/GenBank/DDBJ whole genome shotgun (WGS) entry which is preliminary data.</text>
</comment>
<evidence type="ECO:0008006" key="3">
    <source>
        <dbReference type="Google" id="ProtNLM"/>
    </source>
</evidence>
<proteinExistence type="predicted"/>
<reference evidence="1 2" key="1">
    <citation type="submission" date="2024-09" db="EMBL/GenBank/DDBJ databases">
        <authorList>
            <person name="Sun Q."/>
            <person name="Mori K."/>
        </authorList>
    </citation>
    <scope>NUCLEOTIDE SEQUENCE [LARGE SCALE GENOMIC DNA]</scope>
    <source>
        <strain evidence="1 2">JCM 11201</strain>
    </source>
</reference>
<sequence>MENLLNRNLAERKQVEYLVRMFLVNLCMNMPISIWYSLKNNENDPADREDNSGIVWNKSQLKLTFKSLNNTLKSIKWI</sequence>
<dbReference type="Proteomes" id="UP001589609">
    <property type="component" value="Unassembled WGS sequence"/>
</dbReference>
<protein>
    <recommendedName>
        <fullName evidence="3">Transposase</fullName>
    </recommendedName>
</protein>
<dbReference type="EMBL" id="JBHMAF010000180">
    <property type="protein sequence ID" value="MFB9760920.1"/>
    <property type="molecule type" value="Genomic_DNA"/>
</dbReference>